<dbReference type="GO" id="GO:0000166">
    <property type="term" value="F:nucleotide binding"/>
    <property type="evidence" value="ECO:0007669"/>
    <property type="project" value="InterPro"/>
</dbReference>
<reference evidence="8 9" key="1">
    <citation type="submission" date="2016-08" db="EMBL/GenBank/DDBJ databases">
        <authorList>
            <consortium name="Lentinula edodes genome sequencing consortium"/>
            <person name="Sakamoto Y."/>
            <person name="Nakade K."/>
            <person name="Sato S."/>
            <person name="Yoshida Y."/>
            <person name="Miyazaki K."/>
            <person name="Natsume S."/>
            <person name="Konno N."/>
        </authorList>
    </citation>
    <scope>NUCLEOTIDE SEQUENCE [LARGE SCALE GENOMIC DNA]</scope>
    <source>
        <strain evidence="8 9">NBRC 111202</strain>
    </source>
</reference>
<dbReference type="SUPFAM" id="SSF51735">
    <property type="entry name" value="NAD(P)-binding Rossmann-fold domains"/>
    <property type="match status" value="1"/>
</dbReference>
<feature type="transmembrane region" description="Helical" evidence="6">
    <location>
        <begin position="150"/>
        <end position="172"/>
    </location>
</feature>
<dbReference type="InterPro" id="IPR000683">
    <property type="entry name" value="Gfo/Idh/MocA-like_OxRdtase_N"/>
</dbReference>
<dbReference type="SUPFAM" id="SSF55347">
    <property type="entry name" value="Glyceraldehyde-3-phosphate dehydrogenase-like, C-terminal domain"/>
    <property type="match status" value="1"/>
</dbReference>
<dbReference type="PANTHER" id="PTHR43791:SF6">
    <property type="entry name" value="TRANSPORTER, PUTATIVE (AFU_ORTHOLOGUE AFUA_1G16690)-RELATED"/>
    <property type="match status" value="1"/>
</dbReference>
<dbReference type="InterPro" id="IPR011701">
    <property type="entry name" value="MFS"/>
</dbReference>
<dbReference type="Pfam" id="PF07690">
    <property type="entry name" value="MFS_1"/>
    <property type="match status" value="1"/>
</dbReference>
<comment type="caution">
    <text evidence="8">The sequence shown here is derived from an EMBL/GenBank/DDBJ whole genome shotgun (WGS) entry which is preliminary data.</text>
</comment>
<feature type="transmembrane region" description="Helical" evidence="6">
    <location>
        <begin position="220"/>
        <end position="240"/>
    </location>
</feature>
<dbReference type="Pfam" id="PF22685">
    <property type="entry name" value="Gal80p_C-like"/>
    <property type="match status" value="1"/>
</dbReference>
<keyword evidence="5 6" id="KW-0472">Membrane</keyword>
<dbReference type="FunFam" id="1.20.1250.20:FF:000057">
    <property type="entry name" value="MFS general substrate transporter"/>
    <property type="match status" value="1"/>
</dbReference>
<sequence>MYNPLHSERSVPKSLLLCLTQHTGKRLRYWLSSPPLFEDIEERAKVERSLLKKLDRRMYLLGLIYILNYIDRQNIAVARLRGFEEDLKLEGAQYASCLAIVYVGYLLTQVPSNMYLEHIGRPSIYLSSCMILWGFISMLTGAARGFYDALIARFCLGFVEAAFFPGALLLISKWYKRDEIGQRTAYLANGLLIANAAGSLLASGILGIMDNAYGIAAWRWLFFVEGALTISVAICAMYILPDFPKTSSGWLSSAEQSLAIRRIQEEYTVDDSPEHPFNGLLLALSDRKVWSLAMILGLHTFSSSFHIYFPTLVQTIGYDPIATLLISTPPWLTAIVAVIIISRHSDKKSERCWHITYSMGVALIGYLIAISTMNSVVRYISFFLMTQIHAGYVCFMAWASTSVSDPPSKRASALALINTGGILASIFVPYAWPSSWGPDYSKSFGIYGLRIYRFLRGLSWVIFCLELYPQWHKNQKLRFTLAPPLFEEPLSSKYSLVAVSTSKPESAAASAAKYSELASNSTGTSVTVKPYHGSAKHIASNIDVGMVAVSVKVLDHKEVASEVIKAGKDLFIEWPAGVRLAETKELYEAAKAKGIRTMIGFQSRFTAYALKAKEIIDNGDLGKILSSTFIVSLTGYWGRLMPANYDYTLSSSNGATMLDIPGGHALDMFTHILGPISSLSAIIKNQFPLTTLTDSDGNPTSRTVPNDSPNQVCVTGTLANGALFTVHFQSPVKEADFNWIINGENGVLRIVDESDRTTKRGFFDATPDVYLNGEKVAVDADNITRRTGLNWQAFANRDVSQYADLEQALKVKEILQAIVKSSEDGRRVEMQ</sequence>
<dbReference type="Gene3D" id="3.40.50.720">
    <property type="entry name" value="NAD(P)-binding Rossmann-like Domain"/>
    <property type="match status" value="1"/>
</dbReference>
<dbReference type="InterPro" id="IPR020846">
    <property type="entry name" value="MFS_dom"/>
</dbReference>
<evidence type="ECO:0000256" key="4">
    <source>
        <dbReference type="ARBA" id="ARBA00022989"/>
    </source>
</evidence>
<gene>
    <name evidence="8" type="ORF">LENED_009646</name>
</gene>
<dbReference type="InterPro" id="IPR036259">
    <property type="entry name" value="MFS_trans_sf"/>
</dbReference>
<keyword evidence="3 6" id="KW-0812">Transmembrane</keyword>
<dbReference type="InterPro" id="IPR055080">
    <property type="entry name" value="Gal80p-like_C"/>
</dbReference>
<dbReference type="Gene3D" id="3.30.360.10">
    <property type="entry name" value="Dihydrodipicolinate Reductase, domain 2"/>
    <property type="match status" value="1"/>
</dbReference>
<feature type="transmembrane region" description="Helical" evidence="6">
    <location>
        <begin position="379"/>
        <end position="399"/>
    </location>
</feature>
<name>A0A1Q3EK90_LENED</name>
<dbReference type="AlphaFoldDB" id="A0A1Q3EK90"/>
<dbReference type="SUPFAM" id="SSF103473">
    <property type="entry name" value="MFS general substrate transporter"/>
    <property type="match status" value="1"/>
</dbReference>
<dbReference type="GO" id="GO:0016020">
    <property type="term" value="C:membrane"/>
    <property type="evidence" value="ECO:0007669"/>
    <property type="project" value="UniProtKB-SubCell"/>
</dbReference>
<dbReference type="PANTHER" id="PTHR43791">
    <property type="entry name" value="PERMEASE-RELATED"/>
    <property type="match status" value="1"/>
</dbReference>
<feature type="transmembrane region" description="Helical" evidence="6">
    <location>
        <begin position="184"/>
        <end position="208"/>
    </location>
</feature>
<feature type="transmembrane region" description="Helical" evidence="6">
    <location>
        <begin position="411"/>
        <end position="431"/>
    </location>
</feature>
<evidence type="ECO:0000256" key="6">
    <source>
        <dbReference type="SAM" id="Phobius"/>
    </source>
</evidence>
<dbReference type="EMBL" id="BDGU01000482">
    <property type="protein sequence ID" value="GAW07638.1"/>
    <property type="molecule type" value="Genomic_DNA"/>
</dbReference>
<dbReference type="Proteomes" id="UP000188533">
    <property type="component" value="Unassembled WGS sequence"/>
</dbReference>
<dbReference type="InterPro" id="IPR036291">
    <property type="entry name" value="NAD(P)-bd_dom_sf"/>
</dbReference>
<dbReference type="Pfam" id="PF01408">
    <property type="entry name" value="GFO_IDH_MocA"/>
    <property type="match status" value="1"/>
</dbReference>
<comment type="subcellular location">
    <subcellularLocation>
        <location evidence="1">Membrane</location>
        <topology evidence="1">Multi-pass membrane protein</topology>
    </subcellularLocation>
</comment>
<evidence type="ECO:0000313" key="8">
    <source>
        <dbReference type="EMBL" id="GAW07638.1"/>
    </source>
</evidence>
<dbReference type="Gene3D" id="1.20.1250.20">
    <property type="entry name" value="MFS general substrate transporter like domains"/>
    <property type="match status" value="2"/>
</dbReference>
<keyword evidence="9" id="KW-1185">Reference proteome</keyword>
<dbReference type="STRING" id="5353.A0A1Q3EK90"/>
<proteinExistence type="predicted"/>
<keyword evidence="4 6" id="KW-1133">Transmembrane helix</keyword>
<feature type="transmembrane region" description="Helical" evidence="6">
    <location>
        <begin position="353"/>
        <end position="373"/>
    </location>
</feature>
<feature type="transmembrane region" description="Helical" evidence="6">
    <location>
        <begin position="289"/>
        <end position="309"/>
    </location>
</feature>
<feature type="transmembrane region" description="Helical" evidence="6">
    <location>
        <begin position="321"/>
        <end position="341"/>
    </location>
</feature>
<evidence type="ECO:0000256" key="5">
    <source>
        <dbReference type="ARBA" id="ARBA00023136"/>
    </source>
</evidence>
<feature type="domain" description="Major facilitator superfamily (MFS) profile" evidence="7">
    <location>
        <begin position="57"/>
        <end position="472"/>
    </location>
</feature>
<dbReference type="GO" id="GO:0022857">
    <property type="term" value="F:transmembrane transporter activity"/>
    <property type="evidence" value="ECO:0007669"/>
    <property type="project" value="InterPro"/>
</dbReference>
<evidence type="ECO:0000256" key="2">
    <source>
        <dbReference type="ARBA" id="ARBA00022448"/>
    </source>
</evidence>
<feature type="transmembrane region" description="Helical" evidence="6">
    <location>
        <begin position="124"/>
        <end position="144"/>
    </location>
</feature>
<evidence type="ECO:0000256" key="1">
    <source>
        <dbReference type="ARBA" id="ARBA00004141"/>
    </source>
</evidence>
<accession>A0A1Q3EK90</accession>
<organism evidence="8 9">
    <name type="scientific">Lentinula edodes</name>
    <name type="common">Shiitake mushroom</name>
    <name type="synonym">Lentinus edodes</name>
    <dbReference type="NCBI Taxonomy" id="5353"/>
    <lineage>
        <taxon>Eukaryota</taxon>
        <taxon>Fungi</taxon>
        <taxon>Dikarya</taxon>
        <taxon>Basidiomycota</taxon>
        <taxon>Agaricomycotina</taxon>
        <taxon>Agaricomycetes</taxon>
        <taxon>Agaricomycetidae</taxon>
        <taxon>Agaricales</taxon>
        <taxon>Marasmiineae</taxon>
        <taxon>Omphalotaceae</taxon>
        <taxon>Lentinula</taxon>
    </lineage>
</organism>
<protein>
    <submittedName>
        <fullName evidence="8">Sugar transporter</fullName>
    </submittedName>
</protein>
<evidence type="ECO:0000259" key="7">
    <source>
        <dbReference type="PROSITE" id="PS50850"/>
    </source>
</evidence>
<evidence type="ECO:0000313" key="9">
    <source>
        <dbReference type="Proteomes" id="UP000188533"/>
    </source>
</evidence>
<reference evidence="8 9" key="2">
    <citation type="submission" date="2017-02" db="EMBL/GenBank/DDBJ databases">
        <title>A genome survey and senescence transcriptome analysis in Lentinula edodes.</title>
        <authorList>
            <person name="Sakamoto Y."/>
            <person name="Nakade K."/>
            <person name="Sato S."/>
            <person name="Yoshida Y."/>
            <person name="Miyazaki K."/>
            <person name="Natsume S."/>
            <person name="Konno N."/>
        </authorList>
    </citation>
    <scope>NUCLEOTIDE SEQUENCE [LARGE SCALE GENOMIC DNA]</scope>
    <source>
        <strain evidence="8 9">NBRC 111202</strain>
    </source>
</reference>
<evidence type="ECO:0000256" key="3">
    <source>
        <dbReference type="ARBA" id="ARBA00022692"/>
    </source>
</evidence>
<keyword evidence="2" id="KW-0813">Transport</keyword>
<keyword evidence="8" id="KW-0762">Sugar transport</keyword>
<dbReference type="PROSITE" id="PS50850">
    <property type="entry name" value="MFS"/>
    <property type="match status" value="1"/>
</dbReference>